<evidence type="ECO:0000313" key="2">
    <source>
        <dbReference type="Proteomes" id="UP001226091"/>
    </source>
</evidence>
<evidence type="ECO:0000313" key="1">
    <source>
        <dbReference type="EMBL" id="WHZ58864.1"/>
    </source>
</evidence>
<organism evidence="1 2">
    <name type="scientific">Metabacillus hrfriensis</name>
    <dbReference type="NCBI Taxonomy" id="3048891"/>
    <lineage>
        <taxon>Bacteria</taxon>
        <taxon>Bacillati</taxon>
        <taxon>Bacillota</taxon>
        <taxon>Bacilli</taxon>
        <taxon>Bacillales</taxon>
        <taxon>Bacillaceae</taxon>
        <taxon>Metabacillus</taxon>
    </lineage>
</organism>
<reference evidence="2" key="1">
    <citation type="journal article" date="2025" name="Aquaculture">
        <title>Assessment of the bioflocculant production and safety properties of Metabacillus hrfriensis sp. nov. based on phenotypic and whole-genome sequencing analysis.</title>
        <authorList>
            <person name="Zhang R."/>
            <person name="Zhao Z."/>
            <person name="Luo L."/>
            <person name="Wang S."/>
            <person name="Guo K."/>
            <person name="Xu W."/>
        </authorList>
    </citation>
    <scope>NUCLEOTIDE SEQUENCE [LARGE SCALE GENOMIC DNA]</scope>
    <source>
        <strain evidence="2">CT-WN-B3</strain>
    </source>
</reference>
<dbReference type="EMBL" id="CP126116">
    <property type="protein sequence ID" value="WHZ58864.1"/>
    <property type="molecule type" value="Genomic_DNA"/>
</dbReference>
<protein>
    <submittedName>
        <fullName evidence="1">YjzD family protein</fullName>
    </submittedName>
</protein>
<dbReference type="Proteomes" id="UP001226091">
    <property type="component" value="Chromosome"/>
</dbReference>
<gene>
    <name evidence="1" type="ORF">QLQ22_05875</name>
</gene>
<sequence>MRYFWTFFWTFLLMQMMAYVVSSMTGVAYNFVTASILAVVATVLILILGEVVPDRTADGHH</sequence>
<accession>A0ACD4REE6</accession>
<keyword evidence="2" id="KW-1185">Reference proteome</keyword>
<proteinExistence type="predicted"/>
<name>A0ACD4REE6_9BACI</name>